<protein>
    <submittedName>
        <fullName evidence="1">Uncharacterized protein</fullName>
    </submittedName>
</protein>
<evidence type="ECO:0000313" key="1">
    <source>
        <dbReference type="EMBL" id="MBD8083027.1"/>
    </source>
</evidence>
<comment type="caution">
    <text evidence="1">The sequence shown here is derived from an EMBL/GenBank/DDBJ whole genome shotgun (WGS) entry which is preliminary data.</text>
</comment>
<dbReference type="RefSeq" id="WP_191736978.1">
    <property type="nucleotide sequence ID" value="NZ_JACYFS010000003.1"/>
</dbReference>
<proteinExistence type="predicted"/>
<keyword evidence="2" id="KW-1185">Reference proteome</keyword>
<evidence type="ECO:0000313" key="2">
    <source>
        <dbReference type="Proteomes" id="UP000637299"/>
    </source>
</evidence>
<sequence length="382" mass="45457">MNLYKFVSAKELLELGDKNFKEFSPDFSLCFYLNTTKNQISDKNLVFLVTCEIPENNVFNEIIEKKDHFFIDSENLPTFNQLFDRIKIIDVLTEKIDDADDNLKNCVGRQGSFLKERLEEFLNTNDRNIISYDDYFNDLESENFAYNPDQVSDSEEEFEKIKNEIEESAGILERKKEKTVHIETIKEAIDFLITEDLDDESIKNLKNKSLASRLGYFGGDIDFHFGYGMYLRNLFFYKNNNHKFLNDIKNAHHFVDEGELGEGIIYDLLWRKLNNCETTCENIKKIKDIEKQFQDDSKTESFHIFYDKLKLLSYNFTAEEIKKYLELNSKMEDDDENFEESYYQQKALLARLNEEERKIFEKLKQNYFSIQNIFNKLNTKHE</sequence>
<accession>A0ABR8ZCK5</accession>
<dbReference type="EMBL" id="JACYFS010000003">
    <property type="protein sequence ID" value="MBD8083027.1"/>
    <property type="molecule type" value="Genomic_DNA"/>
</dbReference>
<organism evidence="1 2">
    <name type="scientific">Chryseobacterium caseinilyticum</name>
    <dbReference type="NCBI Taxonomy" id="2771428"/>
    <lineage>
        <taxon>Bacteria</taxon>
        <taxon>Pseudomonadati</taxon>
        <taxon>Bacteroidota</taxon>
        <taxon>Flavobacteriia</taxon>
        <taxon>Flavobacteriales</taxon>
        <taxon>Weeksellaceae</taxon>
        <taxon>Chryseobacterium group</taxon>
        <taxon>Chryseobacterium</taxon>
    </lineage>
</organism>
<reference evidence="1 2" key="1">
    <citation type="submission" date="2020-09" db="EMBL/GenBank/DDBJ databases">
        <title>Genome seq and assembly of Chryseobacterium sp.</title>
        <authorList>
            <person name="Chhetri G."/>
        </authorList>
    </citation>
    <scope>NUCLEOTIDE SEQUENCE [LARGE SCALE GENOMIC DNA]</scope>
    <source>
        <strain evidence="1 2">GCR10</strain>
    </source>
</reference>
<name>A0ABR8ZCK5_9FLAO</name>
<gene>
    <name evidence="1" type="ORF">IC610_11440</name>
</gene>
<dbReference type="Proteomes" id="UP000637299">
    <property type="component" value="Unassembled WGS sequence"/>
</dbReference>